<evidence type="ECO:0000313" key="3">
    <source>
        <dbReference type="Proteomes" id="UP000677228"/>
    </source>
</evidence>
<dbReference type="AlphaFoldDB" id="A0A8S2EML8"/>
<name>A0A8S2EML8_9BILA</name>
<protein>
    <submittedName>
        <fullName evidence="1">Uncharacterized protein</fullName>
    </submittedName>
</protein>
<reference evidence="1" key="1">
    <citation type="submission" date="2021-02" db="EMBL/GenBank/DDBJ databases">
        <authorList>
            <person name="Nowell W R."/>
        </authorList>
    </citation>
    <scope>NUCLEOTIDE SEQUENCE</scope>
</reference>
<dbReference type="EMBL" id="CAJNOK010015325">
    <property type="protein sequence ID" value="CAF1223162.1"/>
    <property type="molecule type" value="Genomic_DNA"/>
</dbReference>
<dbReference type="Proteomes" id="UP000682733">
    <property type="component" value="Unassembled WGS sequence"/>
</dbReference>
<organism evidence="1 3">
    <name type="scientific">Didymodactylos carnosus</name>
    <dbReference type="NCBI Taxonomy" id="1234261"/>
    <lineage>
        <taxon>Eukaryota</taxon>
        <taxon>Metazoa</taxon>
        <taxon>Spiralia</taxon>
        <taxon>Gnathifera</taxon>
        <taxon>Rotifera</taxon>
        <taxon>Eurotatoria</taxon>
        <taxon>Bdelloidea</taxon>
        <taxon>Philodinida</taxon>
        <taxon>Philodinidae</taxon>
        <taxon>Didymodactylos</taxon>
    </lineage>
</organism>
<proteinExistence type="predicted"/>
<dbReference type="SUPFAM" id="SSF52540">
    <property type="entry name" value="P-loop containing nucleoside triphosphate hydrolases"/>
    <property type="match status" value="1"/>
</dbReference>
<evidence type="ECO:0000313" key="2">
    <source>
        <dbReference type="EMBL" id="CAF4031526.1"/>
    </source>
</evidence>
<dbReference type="InterPro" id="IPR027417">
    <property type="entry name" value="P-loop_NTPase"/>
</dbReference>
<dbReference type="Proteomes" id="UP000677228">
    <property type="component" value="Unassembled WGS sequence"/>
</dbReference>
<feature type="non-terminal residue" evidence="1">
    <location>
        <position position="1"/>
    </location>
</feature>
<dbReference type="EMBL" id="CAJOBA010036867">
    <property type="protein sequence ID" value="CAF4031526.1"/>
    <property type="molecule type" value="Genomic_DNA"/>
</dbReference>
<gene>
    <name evidence="1" type="ORF">OVA965_LOCUS25019</name>
    <name evidence="2" type="ORF">TMI583_LOCUS25746</name>
</gene>
<comment type="caution">
    <text evidence="1">The sequence shown here is derived from an EMBL/GenBank/DDBJ whole genome shotgun (WGS) entry which is preliminary data.</text>
</comment>
<evidence type="ECO:0000313" key="1">
    <source>
        <dbReference type="EMBL" id="CAF1223162.1"/>
    </source>
</evidence>
<sequence length="162" mass="18199">VTIFAAAATGDFPPDTMFVRKPVYALVEIEKSNILFNLDTLPLKLVPIALVQETFEVECKQLLPVQERTKRVTKTKMKVTRKQFPFVPAYSITTYNSQGQTLPKIIVDLVFPPGSRPQVAAAYVPISRVKKLENLIFLQPFSVSALQTRPSPDLLKELARLN</sequence>
<accession>A0A8S2EML8</accession>